<comment type="caution">
    <text evidence="1">The sequence shown here is derived from an EMBL/GenBank/DDBJ whole genome shotgun (WGS) entry which is preliminary data.</text>
</comment>
<dbReference type="Proteomes" id="UP000034516">
    <property type="component" value="Unassembled WGS sequence"/>
</dbReference>
<evidence type="ECO:0000313" key="2">
    <source>
        <dbReference type="Proteomes" id="UP000034516"/>
    </source>
</evidence>
<reference evidence="1 2" key="1">
    <citation type="journal article" date="2015" name="Nature">
        <title>rRNA introns, odd ribosomes, and small enigmatic genomes across a large radiation of phyla.</title>
        <authorList>
            <person name="Brown C.T."/>
            <person name="Hug L.A."/>
            <person name="Thomas B.C."/>
            <person name="Sharon I."/>
            <person name="Castelle C.J."/>
            <person name="Singh A."/>
            <person name="Wilkins M.J."/>
            <person name="Williams K.H."/>
            <person name="Banfield J.F."/>
        </authorList>
    </citation>
    <scope>NUCLEOTIDE SEQUENCE [LARGE SCALE GENOMIC DNA]</scope>
</reference>
<feature type="non-terminal residue" evidence="1">
    <location>
        <position position="44"/>
    </location>
</feature>
<organism evidence="1 2">
    <name type="scientific">Candidatus Kuenenbacteria bacterium GW2011_GWA2_42_15</name>
    <dbReference type="NCBI Taxonomy" id="1618677"/>
    <lineage>
        <taxon>Bacteria</taxon>
        <taxon>Candidatus Kueneniibacteriota</taxon>
    </lineage>
</organism>
<accession>A0A0G0YSU1</accession>
<sequence length="44" mass="4789">MKKIFITILISIFALGIFSFASPVLAAGETEVLFENGNDVPLFN</sequence>
<protein>
    <submittedName>
        <fullName evidence="1">Uncharacterized protein</fullName>
    </submittedName>
</protein>
<dbReference type="EMBL" id="LCCW01000058">
    <property type="protein sequence ID" value="KKS39695.1"/>
    <property type="molecule type" value="Genomic_DNA"/>
</dbReference>
<proteinExistence type="predicted"/>
<evidence type="ECO:0000313" key="1">
    <source>
        <dbReference type="EMBL" id="KKS39695.1"/>
    </source>
</evidence>
<gene>
    <name evidence="1" type="ORF">UV02_C0058G0001</name>
</gene>
<dbReference type="AlphaFoldDB" id="A0A0G0YSU1"/>
<name>A0A0G0YSU1_9BACT</name>